<comment type="caution">
    <text evidence="3">The sequence shown here is derived from an EMBL/GenBank/DDBJ whole genome shotgun (WGS) entry which is preliminary data.</text>
</comment>
<dbReference type="PANTHER" id="PTHR15503:SF22">
    <property type="entry name" value="TRANSPOSON TY3-I GAG POLYPROTEIN"/>
    <property type="match status" value="1"/>
</dbReference>
<reference evidence="4" key="1">
    <citation type="submission" date="2017-01" db="EMBL/GenBank/DDBJ databases">
        <authorList>
            <person name="Wang Y."/>
            <person name="White M."/>
            <person name="Kvist S."/>
            <person name="Moncalvo J.-M."/>
        </authorList>
    </citation>
    <scope>NUCLEOTIDE SEQUENCE [LARGE SCALE GENOMIC DNA]</scope>
    <source>
        <strain evidence="4">ID-206-W2</strain>
    </source>
</reference>
<name>A0A1R1YBV2_9FUNG</name>
<dbReference type="Pfam" id="PF03732">
    <property type="entry name" value="Retrotrans_gag"/>
    <property type="match status" value="1"/>
</dbReference>
<dbReference type="InterPro" id="IPR021109">
    <property type="entry name" value="Peptidase_aspartic_dom_sf"/>
</dbReference>
<dbReference type="OrthoDB" id="2676613at2759"/>
<sequence length="531" mass="60228">MNEEQFNQLTTELQILREENARLQALQGPQVPAIVPTLSPAHAPSIRISLPERYNGDRSQFRGFTNQCCLLFFTYPDHYPSETNNVGLIMSLLTENALRWASPYIEKGGSVLQDYELFLKEFSKVFDGPHRTQTANDAIRALRQGSSTVSMYASEFKRLMMDLDWNESALVSQFAEGLNENILDTLALFQSPLGLEGYINAAITFDSVQRTVSQPERDRRIKLGLCFYCGGSGSKRKIFLNLKKPSTVSTITASMSKTVSNQNIKIIFNHSNRFMIPVTIRTSRNHSFEIMAIIDSDGSPPNEGPITHHTKPLKIQIQEDHWELATFDVMTCHHADMILGLPWLEIHDPDIDWKTRSISFNKDHCIKNCLKNQKNYFKVNNNYTPVPIVDPTPDLKSYQPWTLPIVNNNDETQSQSTRSQSQENQVQDGLETHQEDKYNGLSSAPINDMESHLSTADSSSILRNLEPPIQETAPIPTIIRTRTSSSPNPVVPSKRIPSDIMLNEKYPTKKRRLTVPHMIGLIIPRPMQSFQ</sequence>
<proteinExistence type="predicted"/>
<evidence type="ECO:0000256" key="1">
    <source>
        <dbReference type="SAM" id="MobiDB-lite"/>
    </source>
</evidence>
<dbReference type="PANTHER" id="PTHR15503">
    <property type="entry name" value="LDOC1 RELATED"/>
    <property type="match status" value="1"/>
</dbReference>
<dbReference type="EMBL" id="LSSM01001834">
    <property type="protein sequence ID" value="OMJ24401.1"/>
    <property type="molecule type" value="Genomic_DNA"/>
</dbReference>
<dbReference type="Gene3D" id="2.40.70.10">
    <property type="entry name" value="Acid Proteases"/>
    <property type="match status" value="1"/>
</dbReference>
<dbReference type="InterPro" id="IPR005162">
    <property type="entry name" value="Retrotrans_gag_dom"/>
</dbReference>
<accession>A0A1R1YBV2</accession>
<feature type="domain" description="Retrotransposon gag" evidence="2">
    <location>
        <begin position="89"/>
        <end position="180"/>
    </location>
</feature>
<evidence type="ECO:0000259" key="2">
    <source>
        <dbReference type="Pfam" id="PF03732"/>
    </source>
</evidence>
<keyword evidence="4" id="KW-1185">Reference proteome</keyword>
<dbReference type="Proteomes" id="UP000187429">
    <property type="component" value="Unassembled WGS sequence"/>
</dbReference>
<organism evidence="3 4">
    <name type="scientific">Smittium culicis</name>
    <dbReference type="NCBI Taxonomy" id="133412"/>
    <lineage>
        <taxon>Eukaryota</taxon>
        <taxon>Fungi</taxon>
        <taxon>Fungi incertae sedis</taxon>
        <taxon>Zoopagomycota</taxon>
        <taxon>Kickxellomycotina</taxon>
        <taxon>Harpellomycetes</taxon>
        <taxon>Harpellales</taxon>
        <taxon>Legeriomycetaceae</taxon>
        <taxon>Smittium</taxon>
    </lineage>
</organism>
<gene>
    <name evidence="3" type="ORF">AYI69_g4650</name>
</gene>
<feature type="region of interest" description="Disordered" evidence="1">
    <location>
        <begin position="405"/>
        <end position="457"/>
    </location>
</feature>
<dbReference type="InterPro" id="IPR032567">
    <property type="entry name" value="RTL1-rel"/>
</dbReference>
<evidence type="ECO:0000313" key="4">
    <source>
        <dbReference type="Proteomes" id="UP000187429"/>
    </source>
</evidence>
<protein>
    <submittedName>
        <fullName evidence="3">Retrotransposon-derived protein PEG10</fullName>
    </submittedName>
</protein>
<evidence type="ECO:0000313" key="3">
    <source>
        <dbReference type="EMBL" id="OMJ24401.1"/>
    </source>
</evidence>
<dbReference type="AlphaFoldDB" id="A0A1R1YBV2"/>
<feature type="compositionally biased region" description="Low complexity" evidence="1">
    <location>
        <begin position="412"/>
        <end position="422"/>
    </location>
</feature>